<dbReference type="EMBL" id="JAWDGP010006989">
    <property type="protein sequence ID" value="KAK3731668.1"/>
    <property type="molecule type" value="Genomic_DNA"/>
</dbReference>
<comment type="caution">
    <text evidence="1">The sequence shown here is derived from an EMBL/GenBank/DDBJ whole genome shotgun (WGS) entry which is preliminary data.</text>
</comment>
<dbReference type="AlphaFoldDB" id="A0AAE0Y3K2"/>
<keyword evidence="2" id="KW-1185">Reference proteome</keyword>
<organism evidence="1 2">
    <name type="scientific">Elysia crispata</name>
    <name type="common">lettuce slug</name>
    <dbReference type="NCBI Taxonomy" id="231223"/>
    <lineage>
        <taxon>Eukaryota</taxon>
        <taxon>Metazoa</taxon>
        <taxon>Spiralia</taxon>
        <taxon>Lophotrochozoa</taxon>
        <taxon>Mollusca</taxon>
        <taxon>Gastropoda</taxon>
        <taxon>Heterobranchia</taxon>
        <taxon>Euthyneura</taxon>
        <taxon>Panpulmonata</taxon>
        <taxon>Sacoglossa</taxon>
        <taxon>Placobranchoidea</taxon>
        <taxon>Plakobranchidae</taxon>
        <taxon>Elysia</taxon>
    </lineage>
</organism>
<gene>
    <name evidence="1" type="ORF">RRG08_035338</name>
</gene>
<evidence type="ECO:0000313" key="1">
    <source>
        <dbReference type="EMBL" id="KAK3731668.1"/>
    </source>
</evidence>
<name>A0AAE0Y3K2_9GAST</name>
<accession>A0AAE0Y3K2</accession>
<evidence type="ECO:0000313" key="2">
    <source>
        <dbReference type="Proteomes" id="UP001283361"/>
    </source>
</evidence>
<dbReference type="Proteomes" id="UP001283361">
    <property type="component" value="Unassembled WGS sequence"/>
</dbReference>
<sequence length="99" mass="10820">MANRQVLAQLAADIEAAASCMRTYAAYVQCRTDVREALAFPNPGPGNYQYFESPQFQHCLAERGRMLCGKAAETFVNSAVEIARSSPAGREVIAEVFSE</sequence>
<reference evidence="1" key="1">
    <citation type="journal article" date="2023" name="G3 (Bethesda)">
        <title>A reference genome for the long-term kleptoplast-retaining sea slug Elysia crispata morphotype clarki.</title>
        <authorList>
            <person name="Eastman K.E."/>
            <person name="Pendleton A.L."/>
            <person name="Shaikh M.A."/>
            <person name="Suttiyut T."/>
            <person name="Ogas R."/>
            <person name="Tomko P."/>
            <person name="Gavelis G."/>
            <person name="Widhalm J.R."/>
            <person name="Wisecaver J.H."/>
        </authorList>
    </citation>
    <scope>NUCLEOTIDE SEQUENCE</scope>
    <source>
        <strain evidence="1">ECLA1</strain>
    </source>
</reference>
<protein>
    <submittedName>
        <fullName evidence="1">Uncharacterized protein</fullName>
    </submittedName>
</protein>
<proteinExistence type="predicted"/>